<proteinExistence type="predicted"/>
<evidence type="ECO:0000256" key="4">
    <source>
        <dbReference type="ARBA" id="ARBA00023069"/>
    </source>
</evidence>
<dbReference type="Gene3D" id="1.25.40.10">
    <property type="entry name" value="Tetratricopeptide repeat domain"/>
    <property type="match status" value="1"/>
</dbReference>
<accession>A0A443SMG7</accession>
<dbReference type="Gene3D" id="2.130.10.10">
    <property type="entry name" value="YVTN repeat-like/Quinoprotein amine dehydrogenase"/>
    <property type="match status" value="2"/>
</dbReference>
<evidence type="ECO:0000259" key="6">
    <source>
        <dbReference type="Pfam" id="PF23383"/>
    </source>
</evidence>
<evidence type="ECO:0000313" key="9">
    <source>
        <dbReference type="Proteomes" id="UP000288716"/>
    </source>
</evidence>
<dbReference type="InterPro" id="IPR056168">
    <property type="entry name" value="TPR_IF140/IFT172/WDR19"/>
</dbReference>
<dbReference type="EMBL" id="NCKV01001245">
    <property type="protein sequence ID" value="RWS28724.1"/>
    <property type="molecule type" value="Genomic_DNA"/>
</dbReference>
<name>A0A443SMG7_9ACAR</name>
<dbReference type="OrthoDB" id="10258787at2759"/>
<dbReference type="PANTHER" id="PTHR15722:SF7">
    <property type="entry name" value="INTRAFLAGELLAR TRANSPORT PROTEIN 140 HOMOLOG"/>
    <property type="match status" value="1"/>
</dbReference>
<dbReference type="SUPFAM" id="SSF69322">
    <property type="entry name" value="Tricorn protease domain 2"/>
    <property type="match status" value="1"/>
</dbReference>
<comment type="caution">
    <text evidence="8">The sequence shown here is derived from an EMBL/GenBank/DDBJ whole genome shotgun (WGS) entry which is preliminary data.</text>
</comment>
<dbReference type="GO" id="GO:0030991">
    <property type="term" value="C:intraciliary transport particle A"/>
    <property type="evidence" value="ECO:0007669"/>
    <property type="project" value="TreeGrafter"/>
</dbReference>
<feature type="domain" description="IFT140 first beta-propeller" evidence="6">
    <location>
        <begin position="19"/>
        <end position="173"/>
    </location>
</feature>
<dbReference type="GO" id="GO:0005930">
    <property type="term" value="C:axoneme"/>
    <property type="evidence" value="ECO:0007669"/>
    <property type="project" value="TreeGrafter"/>
</dbReference>
<evidence type="ECO:0000313" key="8">
    <source>
        <dbReference type="EMBL" id="RWS28724.1"/>
    </source>
</evidence>
<dbReference type="SUPFAM" id="SSF50978">
    <property type="entry name" value="WD40 repeat-like"/>
    <property type="match status" value="1"/>
</dbReference>
<evidence type="ECO:0000256" key="2">
    <source>
        <dbReference type="ARBA" id="ARBA00022574"/>
    </source>
</evidence>
<dbReference type="GO" id="GO:0035721">
    <property type="term" value="P:intraciliary retrograde transport"/>
    <property type="evidence" value="ECO:0007669"/>
    <property type="project" value="TreeGrafter"/>
</dbReference>
<keyword evidence="3" id="KW-0677">Repeat</keyword>
<dbReference type="InterPro" id="IPR036322">
    <property type="entry name" value="WD40_repeat_dom_sf"/>
</dbReference>
<dbReference type="InterPro" id="IPR011990">
    <property type="entry name" value="TPR-like_helical_dom_sf"/>
</dbReference>
<dbReference type="InterPro" id="IPR056154">
    <property type="entry name" value="Beta-prop_IFT140_1st"/>
</dbReference>
<sequence>MSKSYVEYCVDDIQIRNLQKLESKWSSDGSLLAVSVYSLVVGGTVKILNENGFLVETQNCEIPTKSAAKVAAFAWHPKQTTIAVVWENYDFGCFTVRNANCKWFEVVEDDEAEFCSSKVTKMQWIANGEGLITVTENGCVKLFSYDSMSGSMIKSNVHQLSDKITDAIAVRPETKNSVLYFGSNTGMVYQMFSSADSASDIIQLESAIRRLLFYSRRNRLVIISENLMLCQYTISLTSNEVSEVSKVKLSSSVKNATTDAINVLMIDKDIGLIAICVTGERVVKLWQLETGHNAAVIVVESVDSHWAGVSTLDYCNDLLVAGTSNNQVIVWKRNIALEFNKISQVQLKGNVRHISVSEKIIACCSNSNELYFIEEQNMCSAFSEQFVVLQTAAKVMKVFSIANKWNVDVNTESPIRYLLLSSNAKYMAVKTTGIKETHFYKINSKAVELTNSCVVNEPLTCLAIHDNTILNLNTNFCENIEKNSVSISIFNVEEGNTNPTIYQIDFKSLISKQSSVKLISFDLNAHFLLIIFSTQSTYIYFVFEVKTKSLQLITGPETFECRKSIKNAKINFKGTLFAFVEEKNIAVVKIGSNELMKLECNIDENISPLFWAQNEERLVCFKNSNYVSIIICSIEEMVLRHYDQFPTNIDSMLIGLEVPNIYFFEGNDSSEISKHTLTEFEGLSLATIKVMIDFLTSSSLDLNEMIKTIDQRGENNEKLWMNLARISVKCRDINMGLYCMSKLKNARVVKDVKKELVDSSSVDAALSVLAMNVGLNSEAEELLKSSGNQLKLSKFYQTQNEWNKAIECVDKLNLKTVYYDYAKYFEVEEENLQEAIKYFEKSGTNVFEVPRLLFDMDGNTILQNYCLNDALTANVEEKRKLIQWWGQYCESLGDVSAALNSYEKAEDYYNFVRLLCYTGDIEKAKTFLQQMHDSENTTKAAALLHIGRHEETSNPSEAISYYLSCGAVNHAIRVCKANNMKQELIKIVVNYGTKIDAKELIDKHIDDEYDSEISGETITQLYCKAEITDKAVEYCLRNNLWSALRQILHSQADKLQQGSHVDPISDSTLELAFDVLRSNSDIVDIIIDLLLLRNDKKSLISELIVEYNIEINERLVEKIERLTHVEPNSKLMQMLADLSLKQGQYITSAKLFNSVGDRVSAIKALIRTGDNDKIINYANIARDKSVYKICANYLQTCSYKDDNVIAKFYKKANATEELQRFLSDRNN</sequence>
<keyword evidence="9" id="KW-1185">Reference proteome</keyword>
<feature type="domain" description="IF140/IFT172/WDR19 TPR" evidence="7">
    <location>
        <begin position="715"/>
        <end position="1207"/>
    </location>
</feature>
<feature type="domain" description="IFT140 first beta-propeller" evidence="6">
    <location>
        <begin position="175"/>
        <end position="337"/>
    </location>
</feature>
<keyword evidence="5" id="KW-0966">Cell projection</keyword>
<evidence type="ECO:0000256" key="3">
    <source>
        <dbReference type="ARBA" id="ARBA00022737"/>
    </source>
</evidence>
<comment type="subcellular location">
    <subcellularLocation>
        <location evidence="1">Cell projection</location>
        <location evidence="1">Cilium</location>
    </subcellularLocation>
</comment>
<keyword evidence="8" id="KW-0282">Flagellum</keyword>
<reference evidence="8 9" key="1">
    <citation type="journal article" date="2018" name="Gigascience">
        <title>Genomes of trombidid mites reveal novel predicted allergens and laterally-transferred genes associated with secondary metabolism.</title>
        <authorList>
            <person name="Dong X."/>
            <person name="Chaisiri K."/>
            <person name="Xia D."/>
            <person name="Armstrong S.D."/>
            <person name="Fang Y."/>
            <person name="Donnelly M.J."/>
            <person name="Kadowaki T."/>
            <person name="McGarry J.W."/>
            <person name="Darby A.C."/>
            <person name="Makepeace B.L."/>
        </authorList>
    </citation>
    <scope>NUCLEOTIDE SEQUENCE [LARGE SCALE GENOMIC DNA]</scope>
    <source>
        <strain evidence="8">UoL-UT</strain>
    </source>
</reference>
<organism evidence="8 9">
    <name type="scientific">Leptotrombidium deliense</name>
    <dbReference type="NCBI Taxonomy" id="299467"/>
    <lineage>
        <taxon>Eukaryota</taxon>
        <taxon>Metazoa</taxon>
        <taxon>Ecdysozoa</taxon>
        <taxon>Arthropoda</taxon>
        <taxon>Chelicerata</taxon>
        <taxon>Arachnida</taxon>
        <taxon>Acari</taxon>
        <taxon>Acariformes</taxon>
        <taxon>Trombidiformes</taxon>
        <taxon>Prostigmata</taxon>
        <taxon>Anystina</taxon>
        <taxon>Parasitengona</taxon>
        <taxon>Trombiculoidea</taxon>
        <taxon>Trombiculidae</taxon>
        <taxon>Leptotrombidium</taxon>
    </lineage>
</organism>
<evidence type="ECO:0000256" key="5">
    <source>
        <dbReference type="ARBA" id="ARBA00023273"/>
    </source>
</evidence>
<dbReference type="Proteomes" id="UP000288716">
    <property type="component" value="Unassembled WGS sequence"/>
</dbReference>
<protein>
    <submittedName>
        <fullName evidence="8">Intraflagellar transport protein 140-like protein</fullName>
    </submittedName>
</protein>
<dbReference type="SUPFAM" id="SSF48452">
    <property type="entry name" value="TPR-like"/>
    <property type="match status" value="1"/>
</dbReference>
<gene>
    <name evidence="8" type="ORF">B4U80_02785</name>
</gene>
<dbReference type="AlphaFoldDB" id="A0A443SMG7"/>
<evidence type="ECO:0000256" key="1">
    <source>
        <dbReference type="ARBA" id="ARBA00004138"/>
    </source>
</evidence>
<dbReference type="VEuPathDB" id="VectorBase:LDEU003317"/>
<dbReference type="STRING" id="299467.A0A443SMG7"/>
<evidence type="ECO:0000259" key="7">
    <source>
        <dbReference type="Pfam" id="PF24762"/>
    </source>
</evidence>
<dbReference type="InterPro" id="IPR015943">
    <property type="entry name" value="WD40/YVTN_repeat-like_dom_sf"/>
</dbReference>
<dbReference type="PANTHER" id="PTHR15722">
    <property type="entry name" value="IFT140/172-RELATED"/>
    <property type="match status" value="1"/>
</dbReference>
<keyword evidence="2" id="KW-0853">WD repeat</keyword>
<keyword evidence="4" id="KW-0969">Cilium</keyword>
<dbReference type="Pfam" id="PF23383">
    <property type="entry name" value="Beta-prop_IFT140_1st"/>
    <property type="match status" value="2"/>
</dbReference>
<dbReference type="Pfam" id="PF24762">
    <property type="entry name" value="TPR_IF140-IFT172"/>
    <property type="match status" value="1"/>
</dbReference>
<dbReference type="GO" id="GO:0036064">
    <property type="term" value="C:ciliary basal body"/>
    <property type="evidence" value="ECO:0007669"/>
    <property type="project" value="TreeGrafter"/>
</dbReference>